<dbReference type="InterPro" id="IPR033590">
    <property type="entry name" value="PPP1R35"/>
</dbReference>
<evidence type="ECO:0000259" key="5">
    <source>
        <dbReference type="Pfam" id="PF15503"/>
    </source>
</evidence>
<comment type="subcellular location">
    <subcellularLocation>
        <location evidence="1">Cytoplasm</location>
        <location evidence="1">Cytoskeleton</location>
        <location evidence="1">Microtubule organizing center</location>
        <location evidence="1">Centrosome</location>
        <location evidence="1">Centriole</location>
    </subcellularLocation>
</comment>
<gene>
    <name evidence="6" type="ORF">NDU88_007044</name>
</gene>
<dbReference type="GO" id="GO:1903724">
    <property type="term" value="P:positive regulation of centriole elongation"/>
    <property type="evidence" value="ECO:0007669"/>
    <property type="project" value="TreeGrafter"/>
</dbReference>
<feature type="domain" description="Protein phosphatase 1 regulatory subunit 35 C-terminal" evidence="5">
    <location>
        <begin position="2"/>
        <end position="111"/>
    </location>
</feature>
<dbReference type="Pfam" id="PF15503">
    <property type="entry name" value="PPP1R35_C"/>
    <property type="match status" value="1"/>
</dbReference>
<evidence type="ECO:0000256" key="1">
    <source>
        <dbReference type="ARBA" id="ARBA00004114"/>
    </source>
</evidence>
<keyword evidence="3" id="KW-0206">Cytoskeleton</keyword>
<comment type="similarity">
    <text evidence="4">Belongs to the PPP1R35 family.</text>
</comment>
<dbReference type="GO" id="GO:0005814">
    <property type="term" value="C:centriole"/>
    <property type="evidence" value="ECO:0007669"/>
    <property type="project" value="UniProtKB-SubCell"/>
</dbReference>
<keyword evidence="2" id="KW-0963">Cytoplasm</keyword>
<comment type="caution">
    <text evidence="6">The sequence shown here is derived from an EMBL/GenBank/DDBJ whole genome shotgun (WGS) entry which is preliminary data.</text>
</comment>
<dbReference type="Proteomes" id="UP001066276">
    <property type="component" value="Chromosome 9"/>
</dbReference>
<dbReference type="GO" id="GO:0019902">
    <property type="term" value="F:phosphatase binding"/>
    <property type="evidence" value="ECO:0007669"/>
    <property type="project" value="InterPro"/>
</dbReference>
<name>A0AAV7N4U5_PLEWA</name>
<dbReference type="EMBL" id="JANPWB010000013">
    <property type="protein sequence ID" value="KAJ1109684.1"/>
    <property type="molecule type" value="Genomic_DNA"/>
</dbReference>
<dbReference type="GO" id="GO:0045724">
    <property type="term" value="P:positive regulation of cilium assembly"/>
    <property type="evidence" value="ECO:0007669"/>
    <property type="project" value="TreeGrafter"/>
</dbReference>
<dbReference type="PANTHER" id="PTHR28625:SF1">
    <property type="entry name" value="PROTEIN PHOSPHATASE 1 REGULATORY SUBUNIT 35"/>
    <property type="match status" value="1"/>
</dbReference>
<sequence>MKKSVVTRQSLGLKVGEGMNIPKNQQLFPGLVSLDVSVEQVLSSAVQKIQLTKPRSDAKKQSSADAPDLLMFYKSSDVFCEMPYLATEGLPPLKLQTCVKPQQTAVEMYRKLQERDV</sequence>
<evidence type="ECO:0000256" key="3">
    <source>
        <dbReference type="ARBA" id="ARBA00023212"/>
    </source>
</evidence>
<dbReference type="AlphaFoldDB" id="A0AAV7N4U5"/>
<proteinExistence type="inferred from homology"/>
<dbReference type="InterPro" id="IPR029135">
    <property type="entry name" value="PPP1R35_C"/>
</dbReference>
<dbReference type="PANTHER" id="PTHR28625">
    <property type="entry name" value="PROTEIN PHOSPHATASE 1 REGULATORY SUBUNIT 35"/>
    <property type="match status" value="1"/>
</dbReference>
<keyword evidence="7" id="KW-1185">Reference proteome</keyword>
<evidence type="ECO:0000313" key="6">
    <source>
        <dbReference type="EMBL" id="KAJ1109684.1"/>
    </source>
</evidence>
<evidence type="ECO:0000256" key="4">
    <source>
        <dbReference type="ARBA" id="ARBA00029452"/>
    </source>
</evidence>
<protein>
    <recommendedName>
        <fullName evidence="5">Protein phosphatase 1 regulatory subunit 35 C-terminal domain-containing protein</fullName>
    </recommendedName>
</protein>
<evidence type="ECO:0000256" key="2">
    <source>
        <dbReference type="ARBA" id="ARBA00022490"/>
    </source>
</evidence>
<organism evidence="6 7">
    <name type="scientific">Pleurodeles waltl</name>
    <name type="common">Iberian ribbed newt</name>
    <dbReference type="NCBI Taxonomy" id="8319"/>
    <lineage>
        <taxon>Eukaryota</taxon>
        <taxon>Metazoa</taxon>
        <taxon>Chordata</taxon>
        <taxon>Craniata</taxon>
        <taxon>Vertebrata</taxon>
        <taxon>Euteleostomi</taxon>
        <taxon>Amphibia</taxon>
        <taxon>Batrachia</taxon>
        <taxon>Caudata</taxon>
        <taxon>Salamandroidea</taxon>
        <taxon>Salamandridae</taxon>
        <taxon>Pleurodelinae</taxon>
        <taxon>Pleurodeles</taxon>
    </lineage>
</organism>
<reference evidence="6" key="1">
    <citation type="journal article" date="2022" name="bioRxiv">
        <title>Sequencing and chromosome-scale assembly of the giantPleurodeles waltlgenome.</title>
        <authorList>
            <person name="Brown T."/>
            <person name="Elewa A."/>
            <person name="Iarovenko S."/>
            <person name="Subramanian E."/>
            <person name="Araus A.J."/>
            <person name="Petzold A."/>
            <person name="Susuki M."/>
            <person name="Suzuki K.-i.T."/>
            <person name="Hayashi T."/>
            <person name="Toyoda A."/>
            <person name="Oliveira C."/>
            <person name="Osipova E."/>
            <person name="Leigh N.D."/>
            <person name="Simon A."/>
            <person name="Yun M.H."/>
        </authorList>
    </citation>
    <scope>NUCLEOTIDE SEQUENCE</scope>
    <source>
        <strain evidence="6">20211129_DDA</strain>
        <tissue evidence="6">Liver</tissue>
    </source>
</reference>
<evidence type="ECO:0000313" key="7">
    <source>
        <dbReference type="Proteomes" id="UP001066276"/>
    </source>
</evidence>
<accession>A0AAV7N4U5</accession>